<keyword evidence="6" id="KW-0804">Transcription</keyword>
<feature type="region of interest" description="Disordered" evidence="10">
    <location>
        <begin position="1"/>
        <end position="31"/>
    </location>
</feature>
<dbReference type="InterPro" id="IPR017930">
    <property type="entry name" value="Myb_dom"/>
</dbReference>
<feature type="compositionally biased region" description="Polar residues" evidence="10">
    <location>
        <begin position="423"/>
        <end position="432"/>
    </location>
</feature>
<reference evidence="13" key="1">
    <citation type="submission" date="2025-08" db="UniProtKB">
        <authorList>
            <consortium name="RefSeq"/>
        </authorList>
    </citation>
    <scope>IDENTIFICATION</scope>
</reference>
<dbReference type="Gene3D" id="3.40.50.2300">
    <property type="match status" value="1"/>
</dbReference>
<dbReference type="InterPro" id="IPR009057">
    <property type="entry name" value="Homeodomain-like_sf"/>
</dbReference>
<proteinExistence type="predicted"/>
<dbReference type="GO" id="GO:0009736">
    <property type="term" value="P:cytokinin-activated signaling pathway"/>
    <property type="evidence" value="ECO:0007669"/>
    <property type="project" value="InterPro"/>
</dbReference>
<dbReference type="PANTHER" id="PTHR43874:SF66">
    <property type="entry name" value="TWO-COMPONENT RESPONSE REGULATOR"/>
    <property type="match status" value="1"/>
</dbReference>
<feature type="region of interest" description="Disordered" evidence="10">
    <location>
        <begin position="788"/>
        <end position="810"/>
    </location>
</feature>
<keyword evidence="5" id="KW-0010">Activator</keyword>
<accession>A0A1S3YDS2</accession>
<evidence type="ECO:0000256" key="2">
    <source>
        <dbReference type="ARBA" id="ARBA00022553"/>
    </source>
</evidence>
<dbReference type="SMART" id="SM00448">
    <property type="entry name" value="REC"/>
    <property type="match status" value="1"/>
</dbReference>
<evidence type="ECO:0000256" key="6">
    <source>
        <dbReference type="ARBA" id="ARBA00023163"/>
    </source>
</evidence>
<dbReference type="PROSITE" id="PS51294">
    <property type="entry name" value="HTH_MYB"/>
    <property type="match status" value="1"/>
</dbReference>
<dbReference type="PROSITE" id="PS50110">
    <property type="entry name" value="RESPONSE_REGULATORY"/>
    <property type="match status" value="1"/>
</dbReference>
<keyword evidence="9" id="KW-0175">Coiled coil</keyword>
<dbReference type="OrthoDB" id="60033at2759"/>
<feature type="region of interest" description="Disordered" evidence="10">
    <location>
        <begin position="405"/>
        <end position="448"/>
    </location>
</feature>
<feature type="modified residue" description="4-aspartylphosphate" evidence="8">
    <location>
        <position position="326"/>
    </location>
</feature>
<gene>
    <name evidence="13" type="primary">LOC107775114</name>
</gene>
<dbReference type="InterPro" id="IPR001789">
    <property type="entry name" value="Sig_transdc_resp-reg_receiver"/>
</dbReference>
<evidence type="ECO:0000256" key="4">
    <source>
        <dbReference type="ARBA" id="ARBA00023015"/>
    </source>
</evidence>
<dbReference type="Pfam" id="PF00072">
    <property type="entry name" value="Response_reg"/>
    <property type="match status" value="1"/>
</dbReference>
<dbReference type="RefSeq" id="XP_016450284.1">
    <property type="nucleotide sequence ID" value="XM_016594798.1"/>
</dbReference>
<evidence type="ECO:0000256" key="5">
    <source>
        <dbReference type="ARBA" id="ARBA00023159"/>
    </source>
</evidence>
<dbReference type="InterPro" id="IPR045279">
    <property type="entry name" value="ARR-like"/>
</dbReference>
<comment type="subcellular location">
    <subcellularLocation>
        <location evidence="1">Nucleus</location>
    </subcellularLocation>
</comment>
<dbReference type="InterPro" id="IPR006447">
    <property type="entry name" value="Myb_dom_plants"/>
</dbReference>
<organism evidence="13">
    <name type="scientific">Nicotiana tabacum</name>
    <name type="common">Common tobacco</name>
    <dbReference type="NCBI Taxonomy" id="4097"/>
    <lineage>
        <taxon>Eukaryota</taxon>
        <taxon>Viridiplantae</taxon>
        <taxon>Streptophyta</taxon>
        <taxon>Embryophyta</taxon>
        <taxon>Tracheophyta</taxon>
        <taxon>Spermatophyta</taxon>
        <taxon>Magnoliopsida</taxon>
        <taxon>eudicotyledons</taxon>
        <taxon>Gunneridae</taxon>
        <taxon>Pentapetalae</taxon>
        <taxon>asterids</taxon>
        <taxon>lamiids</taxon>
        <taxon>Solanales</taxon>
        <taxon>Solanaceae</taxon>
        <taxon>Nicotianoideae</taxon>
        <taxon>Nicotianeae</taxon>
        <taxon>Nicotiana</taxon>
    </lineage>
</organism>
<dbReference type="InterPro" id="IPR001005">
    <property type="entry name" value="SANT/Myb"/>
</dbReference>
<evidence type="ECO:0000256" key="9">
    <source>
        <dbReference type="SAM" id="Coils"/>
    </source>
</evidence>
<dbReference type="Gene3D" id="1.10.10.60">
    <property type="entry name" value="Homeodomain-like"/>
    <property type="match status" value="1"/>
</dbReference>
<dbReference type="GO" id="GO:0000160">
    <property type="term" value="P:phosphorelay signal transduction system"/>
    <property type="evidence" value="ECO:0007669"/>
    <property type="project" value="UniProtKB-KW"/>
</dbReference>
<feature type="domain" description="Response regulatory" evidence="11">
    <location>
        <begin position="275"/>
        <end position="390"/>
    </location>
</feature>
<dbReference type="Pfam" id="PF00249">
    <property type="entry name" value="Myb_DNA-binding"/>
    <property type="match status" value="1"/>
</dbReference>
<evidence type="ECO:0000259" key="12">
    <source>
        <dbReference type="PROSITE" id="PS51294"/>
    </source>
</evidence>
<keyword evidence="3" id="KW-0902">Two-component regulatory system</keyword>
<feature type="compositionally biased region" description="Acidic residues" evidence="10">
    <location>
        <begin position="406"/>
        <end position="422"/>
    </location>
</feature>
<dbReference type="STRING" id="4097.A0A1S3YDS2"/>
<keyword evidence="4" id="KW-0805">Transcription regulation</keyword>
<keyword evidence="2 8" id="KW-0597">Phosphoprotein</keyword>
<feature type="coiled-coil region" evidence="9">
    <location>
        <begin position="230"/>
        <end position="257"/>
    </location>
</feature>
<dbReference type="PANTHER" id="PTHR43874">
    <property type="entry name" value="TWO-COMPONENT RESPONSE REGULATOR"/>
    <property type="match status" value="1"/>
</dbReference>
<feature type="domain" description="HTH myb-type" evidence="12">
    <location>
        <begin position="454"/>
        <end position="511"/>
    </location>
</feature>
<dbReference type="InterPro" id="IPR011006">
    <property type="entry name" value="CheY-like_superfamily"/>
</dbReference>
<dbReference type="NCBIfam" id="TIGR01557">
    <property type="entry name" value="myb_SHAQKYF"/>
    <property type="match status" value="1"/>
</dbReference>
<evidence type="ECO:0000256" key="3">
    <source>
        <dbReference type="ARBA" id="ARBA00023012"/>
    </source>
</evidence>
<dbReference type="SMR" id="A0A1S3YDS2"/>
<dbReference type="CDD" id="cd17584">
    <property type="entry name" value="REC_typeB_ARR-like"/>
    <property type="match status" value="1"/>
</dbReference>
<evidence type="ECO:0000256" key="10">
    <source>
        <dbReference type="SAM" id="MobiDB-lite"/>
    </source>
</evidence>
<dbReference type="AlphaFoldDB" id="A0A1S3YDS2"/>
<dbReference type="GO" id="GO:0000976">
    <property type="term" value="F:transcription cis-regulatory region binding"/>
    <property type="evidence" value="ECO:0007669"/>
    <property type="project" value="UniProtKB-ARBA"/>
</dbReference>
<feature type="compositionally biased region" description="Acidic residues" evidence="10">
    <location>
        <begin position="798"/>
        <end position="810"/>
    </location>
</feature>
<dbReference type="KEGG" id="nta:107775114"/>
<evidence type="ECO:0000256" key="1">
    <source>
        <dbReference type="ARBA" id="ARBA00004123"/>
    </source>
</evidence>
<evidence type="ECO:0000256" key="7">
    <source>
        <dbReference type="ARBA" id="ARBA00023242"/>
    </source>
</evidence>
<evidence type="ECO:0000313" key="13">
    <source>
        <dbReference type="RefSeq" id="XP_016450284.1"/>
    </source>
</evidence>
<dbReference type="FunFam" id="1.10.10.60:FF:000007">
    <property type="entry name" value="Two-component response regulator"/>
    <property type="match status" value="1"/>
</dbReference>
<sequence length="810" mass="90745">MVKTSKIVPQKEKAFSSQSAADKTPVDPRPEECVPVACVLTSDFKLDKGSQVPGRCVGKDAALRPSSVEEEAPASVPKLRDSGRVPELLEIEDVSHRSRWMEDMSERALPESFRTEENAPDDSFSAVAIEGSPTFPAFSAGAIQEAQALRALELDRPYDGEDPFRDLFISVEDTAGTNDASDLFHGVQQALNQAAAVHRESCSQSRTEMRRYKAELQWVTEKRNSLKLLLGQRREEIKNFQAELARAHQDQIDLSEQGNQKKLYAYRVVEIDIYSDNFLDDDPTCLKILEKMLKKCHYEVTTCNRAEVALSLLHENKNGFHLVISDVHMPDMDGFKLLEYIGLEMDLPVIMMSADDSRNVVMKGVIHGAHDYLIKPVRIEALKNIWQHVVRKNKDKWKGKVFDQSDTVEDGEWPQEPPEDVEYSSSANEGSLKSSKKRKEEDETEERDDMVALKKARVLWSAELHEKFLQAVNQLGMDRAVPKNILELMNVPWLKREHVASHLQKYRLLLKKSMGVSQHQSGLNYSFTGYSEATFGTPPNGLDLQTLAATIQLPAQSLATLGPAALSQSATKYSLYVPLVDQRNHFSFENPKLRFQGQQELNNSNNQVNLLYGIPTAVEPKQSLRNGIVDNARGSIYNQASQAYSAVDFSLNQNMQLRRRGFPASGNSATATLATKGMLKEEVNSDFRGSRGFSPNDDSFSGLYQQKTQDWRLQNVGSTFDTYIQHGISSLEKSGQNTNAPIAETVLSNEQETGRVNLMGRSQPNSILGDEPFGQEDLMSAFFEQQQRQNVGPVETAFGDDDDPLDNLPM</sequence>
<evidence type="ECO:0000259" key="11">
    <source>
        <dbReference type="PROSITE" id="PS50110"/>
    </source>
</evidence>
<name>A0A1S3YDS2_TOBAC</name>
<protein>
    <submittedName>
        <fullName evidence="13">Two-component response regulator ARR2-like</fullName>
    </submittedName>
</protein>
<keyword evidence="7" id="KW-0539">Nucleus</keyword>
<dbReference type="GO" id="GO:0010597">
    <property type="term" value="P:green leaf volatile biosynthetic process"/>
    <property type="evidence" value="ECO:0007669"/>
    <property type="project" value="UniProtKB-ARBA"/>
</dbReference>
<evidence type="ECO:0000256" key="8">
    <source>
        <dbReference type="PROSITE-ProRule" id="PRU00169"/>
    </source>
</evidence>
<dbReference type="SUPFAM" id="SSF52172">
    <property type="entry name" value="CheY-like"/>
    <property type="match status" value="1"/>
</dbReference>
<dbReference type="PaxDb" id="4097-A0A1S3YDS2"/>
<dbReference type="SUPFAM" id="SSF46689">
    <property type="entry name" value="Homeodomain-like"/>
    <property type="match status" value="1"/>
</dbReference>
<dbReference type="GO" id="GO:0005634">
    <property type="term" value="C:nucleus"/>
    <property type="evidence" value="ECO:0007669"/>
    <property type="project" value="UniProtKB-SubCell"/>
</dbReference>